<dbReference type="Gene3D" id="1.10.10.10">
    <property type="entry name" value="Winged helix-like DNA-binding domain superfamily/Winged helix DNA-binding domain"/>
    <property type="match status" value="1"/>
</dbReference>
<comment type="caution">
    <text evidence="6">The sequence shown here is derived from an EMBL/GenBank/DDBJ whole genome shotgun (WGS) entry which is preliminary data.</text>
</comment>
<keyword evidence="4" id="KW-0804">Transcription</keyword>
<dbReference type="InterPro" id="IPR000847">
    <property type="entry name" value="LysR_HTH_N"/>
</dbReference>
<dbReference type="InterPro" id="IPR036388">
    <property type="entry name" value="WH-like_DNA-bd_sf"/>
</dbReference>
<dbReference type="PANTHER" id="PTHR30346">
    <property type="entry name" value="TRANSCRIPTIONAL DUAL REGULATOR HCAR-RELATED"/>
    <property type="match status" value="1"/>
</dbReference>
<dbReference type="Pfam" id="PF00126">
    <property type="entry name" value="HTH_1"/>
    <property type="match status" value="1"/>
</dbReference>
<organism evidence="6 7">
    <name type="scientific">Streptomyces chiangmaiensis</name>
    <dbReference type="NCBI Taxonomy" id="766497"/>
    <lineage>
        <taxon>Bacteria</taxon>
        <taxon>Bacillati</taxon>
        <taxon>Actinomycetota</taxon>
        <taxon>Actinomycetes</taxon>
        <taxon>Kitasatosporales</taxon>
        <taxon>Streptomycetaceae</taxon>
        <taxon>Streptomyces</taxon>
    </lineage>
</organism>
<reference evidence="6" key="1">
    <citation type="submission" date="2024-01" db="EMBL/GenBank/DDBJ databases">
        <title>First draft genome sequence data of TA4-1, the type strain of Gram-positive actinobacterium Streptomyces chiangmaiensis.</title>
        <authorList>
            <person name="Yasawong M."/>
            <person name="Nantapong N."/>
        </authorList>
    </citation>
    <scope>NUCLEOTIDE SEQUENCE</scope>
    <source>
        <strain evidence="6">TA4-1</strain>
    </source>
</reference>
<comment type="similarity">
    <text evidence="1">Belongs to the LysR transcriptional regulatory family.</text>
</comment>
<dbReference type="SUPFAM" id="SSF46785">
    <property type="entry name" value="Winged helix' DNA-binding domain"/>
    <property type="match status" value="1"/>
</dbReference>
<dbReference type="PANTHER" id="PTHR30346:SF17">
    <property type="entry name" value="LYSR FAMILY TRANSCRIPTIONAL REGULATOR"/>
    <property type="match status" value="1"/>
</dbReference>
<dbReference type="RefSeq" id="WP_329513102.1">
    <property type="nucleotide sequence ID" value="NZ_BAAAYZ010000130.1"/>
</dbReference>
<gene>
    <name evidence="6" type="ORF">VXC91_44945</name>
</gene>
<keyword evidence="2" id="KW-0805">Transcription regulation</keyword>
<evidence type="ECO:0000313" key="6">
    <source>
        <dbReference type="EMBL" id="MED7828789.1"/>
    </source>
</evidence>
<name>A0ABU7G098_9ACTN</name>
<keyword evidence="3" id="KW-0238">DNA-binding</keyword>
<dbReference type="Proteomes" id="UP001333996">
    <property type="component" value="Unassembled WGS sequence"/>
</dbReference>
<dbReference type="PROSITE" id="PS50931">
    <property type="entry name" value="HTH_LYSR"/>
    <property type="match status" value="1"/>
</dbReference>
<accession>A0ABU7G098</accession>
<evidence type="ECO:0000256" key="1">
    <source>
        <dbReference type="ARBA" id="ARBA00009437"/>
    </source>
</evidence>
<dbReference type="Gene3D" id="3.40.190.10">
    <property type="entry name" value="Periplasmic binding protein-like II"/>
    <property type="match status" value="2"/>
</dbReference>
<proteinExistence type="inferred from homology"/>
<evidence type="ECO:0000259" key="5">
    <source>
        <dbReference type="PROSITE" id="PS50931"/>
    </source>
</evidence>
<dbReference type="PRINTS" id="PR00039">
    <property type="entry name" value="HTHLYSR"/>
</dbReference>
<dbReference type="InterPro" id="IPR036390">
    <property type="entry name" value="WH_DNA-bd_sf"/>
</dbReference>
<keyword evidence="7" id="KW-1185">Reference proteome</keyword>
<evidence type="ECO:0000256" key="3">
    <source>
        <dbReference type="ARBA" id="ARBA00023125"/>
    </source>
</evidence>
<dbReference type="SUPFAM" id="SSF53850">
    <property type="entry name" value="Periplasmic binding protein-like II"/>
    <property type="match status" value="1"/>
</dbReference>
<evidence type="ECO:0000256" key="4">
    <source>
        <dbReference type="ARBA" id="ARBA00023163"/>
    </source>
</evidence>
<dbReference type="EMBL" id="JAYWVC010000501">
    <property type="protein sequence ID" value="MED7828789.1"/>
    <property type="molecule type" value="Genomic_DNA"/>
</dbReference>
<dbReference type="Pfam" id="PF03466">
    <property type="entry name" value="LysR_substrate"/>
    <property type="match status" value="1"/>
</dbReference>
<evidence type="ECO:0000313" key="7">
    <source>
        <dbReference type="Proteomes" id="UP001333996"/>
    </source>
</evidence>
<sequence length="301" mass="32699">MELRELQAFVAIVEEGGMSAAARRLHITQPALSQTVSALERRLGVKLLIRDNSGASPTDAGTTLLAEARALLARHDQAVRALNAFRSDDSGFMRLGVPLELPHNVLTTPLKWLAAAHPETRVQVRHLCTGGQLTALYSGALDVSLLRERPSGSEFDAMLVIKENLGVLLSAQKALELSESNGIRLENLSGLEWVGFARCRSPLWYDELTSVLRNHGLDIGPPAPDGQPLIAEVKVAAVASGKSFALAPANWSHRLPESVVWCPLVGQPLVRRTWLAWPANSRRRDVAGFIARFPVDGHNAD</sequence>
<feature type="domain" description="HTH lysR-type" evidence="5">
    <location>
        <begin position="1"/>
        <end position="58"/>
    </location>
</feature>
<evidence type="ECO:0000256" key="2">
    <source>
        <dbReference type="ARBA" id="ARBA00023015"/>
    </source>
</evidence>
<dbReference type="InterPro" id="IPR005119">
    <property type="entry name" value="LysR_subst-bd"/>
</dbReference>
<protein>
    <submittedName>
        <fullName evidence="6">LysR family transcriptional regulator</fullName>
    </submittedName>
</protein>